<sequence>MAHMLILGMGYTAARLTDRLRGEGWHVTGVRRSADARSLAFDDEAAVRAAIARATHILSSIPPEGEGDPVLVRYGDSLAAAPALWTGYLSSTGVYGDTGGAWVDEASPVGTGRRSARAAADLAWGALRADMRRFRLPGIYGPGRSAIERVRDGKAHRIDLPGQVFSRVHVDDIVAGVIASFDGPPGIYNLADDLPAPQNAVIEAACDLLALPHPPLLALEDAALSPAARAFYAENRRVANGRAKRLLGWNPRHPTFREGLAACLTATITPS</sequence>
<dbReference type="STRING" id="1346791.M529_16770"/>
<protein>
    <submittedName>
        <fullName evidence="2">Epimerase</fullName>
    </submittedName>
</protein>
<reference evidence="2 3" key="1">
    <citation type="journal article" date="2013" name="Genome Announc.">
        <title>Draft Genome Sequence of Sphingobium ummariense Strain RL-3, a Hexachlorocyclohexane-Degrading Bacterium.</title>
        <authorList>
            <person name="Kohli P."/>
            <person name="Dua A."/>
            <person name="Sangwan N."/>
            <person name="Oldach P."/>
            <person name="Khurana J.P."/>
            <person name="Lal R."/>
        </authorList>
    </citation>
    <scope>NUCLEOTIDE SEQUENCE [LARGE SCALE GENOMIC DNA]</scope>
    <source>
        <strain evidence="2 3">RL-3</strain>
    </source>
</reference>
<keyword evidence="1" id="KW-0520">NAD</keyword>
<dbReference type="eggNOG" id="COG0451">
    <property type="taxonomic scope" value="Bacteria"/>
</dbReference>
<dbReference type="PATRIC" id="fig|1346791.3.peg.3233"/>
<evidence type="ECO:0000256" key="1">
    <source>
        <dbReference type="ARBA" id="ARBA00023027"/>
    </source>
</evidence>
<dbReference type="InterPro" id="IPR036291">
    <property type="entry name" value="NAD(P)-bd_dom_sf"/>
</dbReference>
<evidence type="ECO:0000313" key="2">
    <source>
        <dbReference type="EMBL" id="EQB30967.1"/>
    </source>
</evidence>
<proteinExistence type="predicted"/>
<dbReference type="RefSeq" id="WP_021319015.1">
    <property type="nucleotide sequence ID" value="NZ_AUWY01000112.1"/>
</dbReference>
<dbReference type="Proteomes" id="UP000015523">
    <property type="component" value="Unassembled WGS sequence"/>
</dbReference>
<name>T0J2A9_9SPHN</name>
<accession>T0J2A9</accession>
<keyword evidence="3" id="KW-1185">Reference proteome</keyword>
<evidence type="ECO:0000313" key="3">
    <source>
        <dbReference type="Proteomes" id="UP000015523"/>
    </source>
</evidence>
<dbReference type="OrthoDB" id="9808276at2"/>
<dbReference type="Gene3D" id="3.40.50.720">
    <property type="entry name" value="NAD(P)-binding Rossmann-like Domain"/>
    <property type="match status" value="1"/>
</dbReference>
<dbReference type="EMBL" id="AUWY01000112">
    <property type="protein sequence ID" value="EQB30967.1"/>
    <property type="molecule type" value="Genomic_DNA"/>
</dbReference>
<gene>
    <name evidence="2" type="ORF">M529_16770</name>
</gene>
<dbReference type="PANTHER" id="PTHR43574">
    <property type="entry name" value="EPIMERASE-RELATED"/>
    <property type="match status" value="1"/>
</dbReference>
<comment type="caution">
    <text evidence="2">The sequence shown here is derived from an EMBL/GenBank/DDBJ whole genome shotgun (WGS) entry which is preliminary data.</text>
</comment>
<dbReference type="SUPFAM" id="SSF51735">
    <property type="entry name" value="NAD(P)-binding Rossmann-fold domains"/>
    <property type="match status" value="1"/>
</dbReference>
<dbReference type="AlphaFoldDB" id="T0J2A9"/>
<organism evidence="2 3">
    <name type="scientific">Sphingobium ummariense RL-3</name>
    <dbReference type="NCBI Taxonomy" id="1346791"/>
    <lineage>
        <taxon>Bacteria</taxon>
        <taxon>Pseudomonadati</taxon>
        <taxon>Pseudomonadota</taxon>
        <taxon>Alphaproteobacteria</taxon>
        <taxon>Sphingomonadales</taxon>
        <taxon>Sphingomonadaceae</taxon>
        <taxon>Sphingobium</taxon>
    </lineage>
</organism>